<name>A0AAN6WAN2_9PEZI</name>
<evidence type="ECO:0008006" key="5">
    <source>
        <dbReference type="Google" id="ProtNLM"/>
    </source>
</evidence>
<comment type="caution">
    <text evidence="3">The sequence shown here is derived from an EMBL/GenBank/DDBJ whole genome shotgun (WGS) entry which is preliminary data.</text>
</comment>
<feature type="region of interest" description="Disordered" evidence="1">
    <location>
        <begin position="188"/>
        <end position="234"/>
    </location>
</feature>
<dbReference type="EMBL" id="MU866141">
    <property type="protein sequence ID" value="KAK4178331.1"/>
    <property type="molecule type" value="Genomic_DNA"/>
</dbReference>
<dbReference type="AlphaFoldDB" id="A0AAN6WAN2"/>
<dbReference type="PANTHER" id="PTHR39599:SF2">
    <property type="entry name" value="ANCHORED PROTEIN, PUTATIVE (AFU_ORTHOLOGUE AFUA_1G09650)-RELATED"/>
    <property type="match status" value="1"/>
</dbReference>
<feature type="signal peptide" evidence="2">
    <location>
        <begin position="1"/>
        <end position="19"/>
    </location>
</feature>
<reference evidence="3" key="1">
    <citation type="journal article" date="2023" name="Mol. Phylogenet. Evol.">
        <title>Genome-scale phylogeny and comparative genomics of the fungal order Sordariales.</title>
        <authorList>
            <person name="Hensen N."/>
            <person name="Bonometti L."/>
            <person name="Westerberg I."/>
            <person name="Brannstrom I.O."/>
            <person name="Guillou S."/>
            <person name="Cros-Aarteil S."/>
            <person name="Calhoun S."/>
            <person name="Haridas S."/>
            <person name="Kuo A."/>
            <person name="Mondo S."/>
            <person name="Pangilinan J."/>
            <person name="Riley R."/>
            <person name="LaButti K."/>
            <person name="Andreopoulos B."/>
            <person name="Lipzen A."/>
            <person name="Chen C."/>
            <person name="Yan M."/>
            <person name="Daum C."/>
            <person name="Ng V."/>
            <person name="Clum A."/>
            <person name="Steindorff A."/>
            <person name="Ohm R.A."/>
            <person name="Martin F."/>
            <person name="Silar P."/>
            <person name="Natvig D.O."/>
            <person name="Lalanne C."/>
            <person name="Gautier V."/>
            <person name="Ament-Velasquez S.L."/>
            <person name="Kruys A."/>
            <person name="Hutchinson M.I."/>
            <person name="Powell A.J."/>
            <person name="Barry K."/>
            <person name="Miller A.N."/>
            <person name="Grigoriev I.V."/>
            <person name="Debuchy R."/>
            <person name="Gladieux P."/>
            <person name="Hiltunen Thoren M."/>
            <person name="Johannesson H."/>
        </authorList>
    </citation>
    <scope>NUCLEOTIDE SEQUENCE</scope>
    <source>
        <strain evidence="3">CBS 892.96</strain>
    </source>
</reference>
<evidence type="ECO:0000313" key="3">
    <source>
        <dbReference type="EMBL" id="KAK4178331.1"/>
    </source>
</evidence>
<feature type="chain" id="PRO_5042955611" description="GPI anchored protein" evidence="2">
    <location>
        <begin position="20"/>
        <end position="371"/>
    </location>
</feature>
<dbReference type="PANTHER" id="PTHR39599">
    <property type="entry name" value="GPI-ANCHORED PROTEIN (EUROFUNG)-RELATED-RELATED"/>
    <property type="match status" value="1"/>
</dbReference>
<keyword evidence="4" id="KW-1185">Reference proteome</keyword>
<evidence type="ECO:0000256" key="2">
    <source>
        <dbReference type="SAM" id="SignalP"/>
    </source>
</evidence>
<evidence type="ECO:0000256" key="1">
    <source>
        <dbReference type="SAM" id="MobiDB-lite"/>
    </source>
</evidence>
<gene>
    <name evidence="3" type="ORF">QBC36DRAFT_182898</name>
</gene>
<organism evidence="3 4">
    <name type="scientific">Triangularia setosa</name>
    <dbReference type="NCBI Taxonomy" id="2587417"/>
    <lineage>
        <taxon>Eukaryota</taxon>
        <taxon>Fungi</taxon>
        <taxon>Dikarya</taxon>
        <taxon>Ascomycota</taxon>
        <taxon>Pezizomycotina</taxon>
        <taxon>Sordariomycetes</taxon>
        <taxon>Sordariomycetidae</taxon>
        <taxon>Sordariales</taxon>
        <taxon>Podosporaceae</taxon>
        <taxon>Triangularia</taxon>
    </lineage>
</organism>
<protein>
    <recommendedName>
        <fullName evidence="5">GPI anchored protein</fullName>
    </recommendedName>
</protein>
<feature type="compositionally biased region" description="Low complexity" evidence="1">
    <location>
        <begin position="188"/>
        <end position="223"/>
    </location>
</feature>
<reference evidence="3" key="2">
    <citation type="submission" date="2023-05" db="EMBL/GenBank/DDBJ databases">
        <authorList>
            <consortium name="Lawrence Berkeley National Laboratory"/>
            <person name="Steindorff A."/>
            <person name="Hensen N."/>
            <person name="Bonometti L."/>
            <person name="Westerberg I."/>
            <person name="Brannstrom I.O."/>
            <person name="Guillou S."/>
            <person name="Cros-Aarteil S."/>
            <person name="Calhoun S."/>
            <person name="Haridas S."/>
            <person name="Kuo A."/>
            <person name="Mondo S."/>
            <person name="Pangilinan J."/>
            <person name="Riley R."/>
            <person name="Labutti K."/>
            <person name="Andreopoulos B."/>
            <person name="Lipzen A."/>
            <person name="Chen C."/>
            <person name="Yanf M."/>
            <person name="Daum C."/>
            <person name="Ng V."/>
            <person name="Clum A."/>
            <person name="Ohm R."/>
            <person name="Martin F."/>
            <person name="Silar P."/>
            <person name="Natvig D."/>
            <person name="Lalanne C."/>
            <person name="Gautier V."/>
            <person name="Ament-Velasquez S.L."/>
            <person name="Kruys A."/>
            <person name="Hutchinson M.I."/>
            <person name="Powell A.J."/>
            <person name="Barry K."/>
            <person name="Miller A.N."/>
            <person name="Grigoriev I.V."/>
            <person name="Debuchy R."/>
            <person name="Gladieux P."/>
            <person name="Thoren M.H."/>
            <person name="Johannesson H."/>
        </authorList>
    </citation>
    <scope>NUCLEOTIDE SEQUENCE</scope>
    <source>
        <strain evidence="3">CBS 892.96</strain>
    </source>
</reference>
<accession>A0AAN6WAN2</accession>
<keyword evidence="2" id="KW-0732">Signal</keyword>
<dbReference type="Proteomes" id="UP001302321">
    <property type="component" value="Unassembled WGS sequence"/>
</dbReference>
<sequence length="371" mass="37830">MRPLPLPLWALVSAHLVSSEQTPLLPTAIRKMPPDANAKFHAHFCAFPQQSQHSFNSSMLLARDETSFSAPLRAVYNPPPTSPSPQRRGVLGVSKRQWSCPTDTLSCSSIGYPNTCCYQGSTCIKVPDTGLGPVGCCPQNTQCTGGVTSCGEGGVGCPSEVGGGCCLKGWVCGGLGCIISTPIPIPTTITSTPPETTTTPISTSTPPTTTTQPVSSSSSTSSEDSPESSTTDEPEFCPTGYYACLARPNNEGGCCQIGRDCASTDCPPLTSSTTVVDGNGVTVVVPMPTGAPPVVGGGDECANGWFMCNERDEGEGCCPDGYGCGAASCTLVRAGETAGVAKALPGTNGGAVRRSGGWGVVGGLVGAVMVF</sequence>
<feature type="compositionally biased region" description="Acidic residues" evidence="1">
    <location>
        <begin position="224"/>
        <end position="234"/>
    </location>
</feature>
<proteinExistence type="predicted"/>
<evidence type="ECO:0000313" key="4">
    <source>
        <dbReference type="Proteomes" id="UP001302321"/>
    </source>
</evidence>